<dbReference type="RefSeq" id="WP_227231048.1">
    <property type="nucleotide sequence ID" value="NZ_JAJCVJ010000003.1"/>
</dbReference>
<keyword evidence="3" id="KW-1185">Reference proteome</keyword>
<sequence>MSDEWHELLAHEQYTEVDGVRTHFYDVGEGTPIVPIHGGGLTSSAELNWGAVIRPLAEHCRVIAIDQPGFGFTDLPNEDFFEPRTRADFLIDFLEAHDVGPVTLAGNSEGMFGTIYIALTRPDLVEKVVVVNSRTPRPEEPSGDLHTTEPTMESTREGLEAFRDHHLVEPENHPLFAGPITDEKVERFHEIESRCWEYNNARHEMYTTDRSVSFYEDRLIDYWAPELDQPGLLTYSTTPEIFPRVHYEDNEAKQREIEAYFADMEQLDDPMAMFHDMKDAEIHIWQDALHHVMTDQRDRWVDVVTGFLAE</sequence>
<evidence type="ECO:0000259" key="1">
    <source>
        <dbReference type="Pfam" id="PF00561"/>
    </source>
</evidence>
<dbReference type="AlphaFoldDB" id="A0ABD5RGN4"/>
<dbReference type="SUPFAM" id="SSF53474">
    <property type="entry name" value="alpha/beta-Hydrolases"/>
    <property type="match status" value="1"/>
</dbReference>
<reference evidence="2 3" key="1">
    <citation type="journal article" date="2019" name="Int. J. Syst. Evol. Microbiol.">
        <title>The Global Catalogue of Microorganisms (GCM) 10K type strain sequencing project: providing services to taxonomists for standard genome sequencing and annotation.</title>
        <authorList>
            <consortium name="The Broad Institute Genomics Platform"/>
            <consortium name="The Broad Institute Genome Sequencing Center for Infectious Disease"/>
            <person name="Wu L."/>
            <person name="Ma J."/>
        </authorList>
    </citation>
    <scope>NUCLEOTIDE SEQUENCE [LARGE SCALE GENOMIC DNA]</scope>
    <source>
        <strain evidence="2 3">CGMCC 1.12237</strain>
    </source>
</reference>
<accession>A0ABD5RGN4</accession>
<gene>
    <name evidence="2" type="ORF">ACFPJ5_18855</name>
</gene>
<keyword evidence="2" id="KW-0378">Hydrolase</keyword>
<dbReference type="InterPro" id="IPR000073">
    <property type="entry name" value="AB_hydrolase_1"/>
</dbReference>
<dbReference type="EMBL" id="JBHSKX010000004">
    <property type="protein sequence ID" value="MFC5368991.1"/>
    <property type="molecule type" value="Genomic_DNA"/>
</dbReference>
<dbReference type="InterPro" id="IPR029058">
    <property type="entry name" value="AB_hydrolase_fold"/>
</dbReference>
<dbReference type="Proteomes" id="UP001596201">
    <property type="component" value="Unassembled WGS sequence"/>
</dbReference>
<dbReference type="PANTHER" id="PTHR46438">
    <property type="entry name" value="ALPHA/BETA-HYDROLASES SUPERFAMILY PROTEIN"/>
    <property type="match status" value="1"/>
</dbReference>
<comment type="caution">
    <text evidence="2">The sequence shown here is derived from an EMBL/GenBank/DDBJ whole genome shotgun (WGS) entry which is preliminary data.</text>
</comment>
<dbReference type="Gene3D" id="3.40.50.1820">
    <property type="entry name" value="alpha/beta hydrolase"/>
    <property type="match status" value="1"/>
</dbReference>
<feature type="domain" description="AB hydrolase-1" evidence="1">
    <location>
        <begin position="32"/>
        <end position="251"/>
    </location>
</feature>
<name>A0ABD5RGN4_9EURY</name>
<dbReference type="GO" id="GO:0016787">
    <property type="term" value="F:hydrolase activity"/>
    <property type="evidence" value="ECO:0007669"/>
    <property type="project" value="UniProtKB-KW"/>
</dbReference>
<dbReference type="PRINTS" id="PR00111">
    <property type="entry name" value="ABHYDROLASE"/>
</dbReference>
<evidence type="ECO:0000313" key="3">
    <source>
        <dbReference type="Proteomes" id="UP001596201"/>
    </source>
</evidence>
<organism evidence="2 3">
    <name type="scientific">Salinirubrum litoreum</name>
    <dbReference type="NCBI Taxonomy" id="1126234"/>
    <lineage>
        <taxon>Archaea</taxon>
        <taxon>Methanobacteriati</taxon>
        <taxon>Methanobacteriota</taxon>
        <taxon>Stenosarchaea group</taxon>
        <taxon>Halobacteria</taxon>
        <taxon>Halobacteriales</taxon>
        <taxon>Haloferacaceae</taxon>
        <taxon>Salinirubrum</taxon>
    </lineage>
</organism>
<proteinExistence type="predicted"/>
<protein>
    <submittedName>
        <fullName evidence="2">Alpha/beta hydrolase</fullName>
    </submittedName>
</protein>
<dbReference type="Pfam" id="PF00561">
    <property type="entry name" value="Abhydrolase_1"/>
    <property type="match status" value="1"/>
</dbReference>
<evidence type="ECO:0000313" key="2">
    <source>
        <dbReference type="EMBL" id="MFC5368991.1"/>
    </source>
</evidence>
<dbReference type="PANTHER" id="PTHR46438:SF11">
    <property type="entry name" value="LIPASE-RELATED"/>
    <property type="match status" value="1"/>
</dbReference>